<dbReference type="InterPro" id="IPR011009">
    <property type="entry name" value="Kinase-like_dom_sf"/>
</dbReference>
<feature type="compositionally biased region" description="Pro residues" evidence="8">
    <location>
        <begin position="196"/>
        <end position="241"/>
    </location>
</feature>
<dbReference type="EMBL" id="NBSK02000002">
    <property type="protein sequence ID" value="KAJ0223168.1"/>
    <property type="molecule type" value="Genomic_DNA"/>
</dbReference>
<evidence type="ECO:0000256" key="5">
    <source>
        <dbReference type="ARBA" id="ARBA00022989"/>
    </source>
</evidence>
<organism evidence="12 13">
    <name type="scientific">Lactuca sativa</name>
    <name type="common">Garden lettuce</name>
    <dbReference type="NCBI Taxonomy" id="4236"/>
    <lineage>
        <taxon>Eukaryota</taxon>
        <taxon>Viridiplantae</taxon>
        <taxon>Streptophyta</taxon>
        <taxon>Embryophyta</taxon>
        <taxon>Tracheophyta</taxon>
        <taxon>Spermatophyta</taxon>
        <taxon>Magnoliopsida</taxon>
        <taxon>eudicotyledons</taxon>
        <taxon>Gunneridae</taxon>
        <taxon>Pentapetalae</taxon>
        <taxon>asterids</taxon>
        <taxon>campanulids</taxon>
        <taxon>Asterales</taxon>
        <taxon>Asteraceae</taxon>
        <taxon>Cichorioideae</taxon>
        <taxon>Cichorieae</taxon>
        <taxon>Lactucinae</taxon>
        <taxon>Lactuca</taxon>
    </lineage>
</organism>
<feature type="chain" id="PRO_5040410222" description="Protein kinase domain-containing protein" evidence="10">
    <location>
        <begin position="30"/>
        <end position="609"/>
    </location>
</feature>
<keyword evidence="13" id="KW-1185">Reference proteome</keyword>
<dbReference type="GO" id="GO:0004672">
    <property type="term" value="F:protein kinase activity"/>
    <property type="evidence" value="ECO:0007669"/>
    <property type="project" value="InterPro"/>
</dbReference>
<dbReference type="Pfam" id="PF07714">
    <property type="entry name" value="PK_Tyr_Ser-Thr"/>
    <property type="match status" value="2"/>
</dbReference>
<dbReference type="SUPFAM" id="SSF56112">
    <property type="entry name" value="Protein kinase-like (PK-like)"/>
    <property type="match status" value="1"/>
</dbReference>
<evidence type="ECO:0000256" key="1">
    <source>
        <dbReference type="ARBA" id="ARBA00022614"/>
    </source>
</evidence>
<evidence type="ECO:0000256" key="7">
    <source>
        <dbReference type="ARBA" id="ARBA00046288"/>
    </source>
</evidence>
<protein>
    <recommendedName>
        <fullName evidence="11">Protein kinase domain-containing protein</fullName>
    </recommendedName>
</protein>
<feature type="transmembrane region" description="Helical" evidence="9">
    <location>
        <begin position="268"/>
        <end position="289"/>
    </location>
</feature>
<keyword evidence="6 9" id="KW-0472">Membrane</keyword>
<evidence type="ECO:0000313" key="12">
    <source>
        <dbReference type="EMBL" id="KAJ0223168.1"/>
    </source>
</evidence>
<dbReference type="PROSITE" id="PS50011">
    <property type="entry name" value="PROTEIN_KINASE_DOM"/>
    <property type="match status" value="1"/>
</dbReference>
<dbReference type="PANTHER" id="PTHR46084">
    <property type="entry name" value="PROTEIN MALE DISCOVERER 2"/>
    <property type="match status" value="1"/>
</dbReference>
<dbReference type="InterPro" id="IPR013210">
    <property type="entry name" value="LRR_N_plant-typ"/>
</dbReference>
<dbReference type="Gene3D" id="1.10.510.10">
    <property type="entry name" value="Transferase(Phosphotransferase) domain 1"/>
    <property type="match status" value="2"/>
</dbReference>
<dbReference type="GO" id="GO:0005524">
    <property type="term" value="F:ATP binding"/>
    <property type="evidence" value="ECO:0007669"/>
    <property type="project" value="InterPro"/>
</dbReference>
<dbReference type="OrthoDB" id="291737at2759"/>
<sequence length="609" mass="67383">MMEHFRLERHQLLTLTLIICLQFQNLSSCFSLNDEGFSLLRFRDRVINDPSGALTNWNDDLGVTNPCSWFGVGCSKGHVISLNLINLRLRGTLAPDLGNLSRLKSIILRNNSFYGTIPEKIKKMKELLVMDLRYNNFSVTLPSDLGKSKSPTIILLDNNKLLDDISPDLQQEVKSHRKLLQDENIPVPAQPLPPFRFPFLSSPPPSPSPSPPPSPSPVTSPSPSPSPEPSTVPNQTLPPAPSTISETPPSVPPPIPQQQKSKSKIDPIIIISIAIGGSAFIGIVALMLWRGNKVATVRPWATGLSGQLQKAFVTGVPKLKRSELEAACEDFSNVIGSTSSGTIYKGTLSSGVEIAVASVAPPSVKDWSKHLESLFRKRIDMLSKVNHKNFVNLLGYCEEDTPFTRMVAFEYAPNGTLFEHLHIQEAEHLDWGMRMRIAMGMSYCLDYMHQLTPPVAHKNLNSSSVNLTEDYAAKISDFGLCNDSSMANTEPTPESNVYSFGIILFEMITGRIPYAGGDKIDDWALDFLRGENLMTELADPTLDSFDADQLEAFGKVIRSCVDSDLKRRPEMREVTSRLKEITRIAQDGATPKISPLWWAELEILSTEAT</sequence>
<dbReference type="FunFam" id="3.30.200.20:FF:000489">
    <property type="entry name" value="Inactive receptor-like serine/threonine-protein kinase"/>
    <property type="match status" value="1"/>
</dbReference>
<dbReference type="Gene3D" id="3.80.10.10">
    <property type="entry name" value="Ribonuclease Inhibitor"/>
    <property type="match status" value="1"/>
</dbReference>
<dbReference type="PANTHER" id="PTHR46084:SF4">
    <property type="entry name" value="PROTEIN KINASE DOMAIN-CONTAINING PROTEIN"/>
    <property type="match status" value="1"/>
</dbReference>
<dbReference type="InterPro" id="IPR032675">
    <property type="entry name" value="LRR_dom_sf"/>
</dbReference>
<evidence type="ECO:0000313" key="13">
    <source>
        <dbReference type="Proteomes" id="UP000235145"/>
    </source>
</evidence>
<evidence type="ECO:0000256" key="4">
    <source>
        <dbReference type="ARBA" id="ARBA00022737"/>
    </source>
</evidence>
<evidence type="ECO:0000256" key="10">
    <source>
        <dbReference type="SAM" id="SignalP"/>
    </source>
</evidence>
<proteinExistence type="predicted"/>
<keyword evidence="1" id="KW-0433">Leucine-rich repeat</keyword>
<feature type="domain" description="Protein kinase" evidence="11">
    <location>
        <begin position="329"/>
        <end position="581"/>
    </location>
</feature>
<reference evidence="12 13" key="1">
    <citation type="journal article" date="2017" name="Nat. Commun.">
        <title>Genome assembly with in vitro proximity ligation data and whole-genome triplication in lettuce.</title>
        <authorList>
            <person name="Reyes-Chin-Wo S."/>
            <person name="Wang Z."/>
            <person name="Yang X."/>
            <person name="Kozik A."/>
            <person name="Arikit S."/>
            <person name="Song C."/>
            <person name="Xia L."/>
            <person name="Froenicke L."/>
            <person name="Lavelle D.O."/>
            <person name="Truco M.J."/>
            <person name="Xia R."/>
            <person name="Zhu S."/>
            <person name="Xu C."/>
            <person name="Xu H."/>
            <person name="Xu X."/>
            <person name="Cox K."/>
            <person name="Korf I."/>
            <person name="Meyers B.C."/>
            <person name="Michelmore R.W."/>
        </authorList>
    </citation>
    <scope>NUCLEOTIDE SEQUENCE [LARGE SCALE GENOMIC DNA]</scope>
    <source>
        <strain evidence="13">cv. Salinas</strain>
        <tissue evidence="12">Seedlings</tissue>
    </source>
</reference>
<evidence type="ECO:0000256" key="8">
    <source>
        <dbReference type="SAM" id="MobiDB-lite"/>
    </source>
</evidence>
<keyword evidence="5 9" id="KW-1133">Transmembrane helix</keyword>
<dbReference type="SUPFAM" id="SSF52058">
    <property type="entry name" value="L domain-like"/>
    <property type="match status" value="1"/>
</dbReference>
<dbReference type="InterPro" id="IPR000719">
    <property type="entry name" value="Prot_kinase_dom"/>
</dbReference>
<dbReference type="Gene3D" id="3.30.200.20">
    <property type="entry name" value="Phosphorylase Kinase, domain 1"/>
    <property type="match status" value="1"/>
</dbReference>
<evidence type="ECO:0000259" key="11">
    <source>
        <dbReference type="PROSITE" id="PS50011"/>
    </source>
</evidence>
<name>A0A9R1WG14_LACSA</name>
<keyword evidence="2 9" id="KW-0812">Transmembrane</keyword>
<evidence type="ECO:0000256" key="9">
    <source>
        <dbReference type="SAM" id="Phobius"/>
    </source>
</evidence>
<gene>
    <name evidence="12" type="ORF">LSAT_V11C200096530</name>
</gene>
<dbReference type="FunFam" id="3.80.10.10:FF:000129">
    <property type="entry name" value="Leucine-rich repeat receptor-like kinase"/>
    <property type="match status" value="1"/>
</dbReference>
<dbReference type="Pfam" id="PF08263">
    <property type="entry name" value="LRRNT_2"/>
    <property type="match status" value="1"/>
</dbReference>
<feature type="signal peptide" evidence="10">
    <location>
        <begin position="1"/>
        <end position="29"/>
    </location>
</feature>
<dbReference type="GO" id="GO:0012505">
    <property type="term" value="C:endomembrane system"/>
    <property type="evidence" value="ECO:0007669"/>
    <property type="project" value="UniProtKB-SubCell"/>
</dbReference>
<dbReference type="AlphaFoldDB" id="A0A9R1WG14"/>
<evidence type="ECO:0000256" key="3">
    <source>
        <dbReference type="ARBA" id="ARBA00022729"/>
    </source>
</evidence>
<comment type="caution">
    <text evidence="12">The sequence shown here is derived from an EMBL/GenBank/DDBJ whole genome shotgun (WGS) entry which is preliminary data.</text>
</comment>
<accession>A0A9R1WG14</accession>
<evidence type="ECO:0000256" key="2">
    <source>
        <dbReference type="ARBA" id="ARBA00022692"/>
    </source>
</evidence>
<dbReference type="InterPro" id="IPR001245">
    <property type="entry name" value="Ser-Thr/Tyr_kinase_cat_dom"/>
</dbReference>
<keyword evidence="3 10" id="KW-0732">Signal</keyword>
<feature type="region of interest" description="Disordered" evidence="8">
    <location>
        <begin position="196"/>
        <end position="260"/>
    </location>
</feature>
<keyword evidence="4" id="KW-0677">Repeat</keyword>
<comment type="subcellular location">
    <subcellularLocation>
        <location evidence="7">Endomembrane system</location>
        <topology evidence="7">Single-pass type I membrane protein</topology>
    </subcellularLocation>
</comment>
<evidence type="ECO:0000256" key="6">
    <source>
        <dbReference type="ARBA" id="ARBA00023136"/>
    </source>
</evidence>
<dbReference type="Proteomes" id="UP000235145">
    <property type="component" value="Unassembled WGS sequence"/>
</dbReference>